<protein>
    <recommendedName>
        <fullName evidence="5">SdpI/YhfL protein family protein</fullName>
    </recommendedName>
</protein>
<proteinExistence type="predicted"/>
<evidence type="ECO:0008006" key="5">
    <source>
        <dbReference type="Google" id="ProtNLM"/>
    </source>
</evidence>
<keyword evidence="2" id="KW-1133">Transmembrane helix</keyword>
<name>A0ABW5NT37_9FLAO</name>
<sequence>MYYIILIVLSGLIIWISMNSNMLRNTVFNDQNFQKIAVKSKNRSPKPAYSLGRTQLAFWTVIVVSSFIYLLISQSVYPDIQVPVLDTVNLTLISIAAGTTLVSKAIDISQNNNQGETIPQQDYPSEGFFIDIISDETGVSIHRLQNVIWTVVVGGIYIVFVSGHTTLPDDMTLTPNLLTLMGISTTAYLGLKLSENKSPVVNDTMTNESLNDSNTASVQQPTPQTFVQPTPQSTPAVVPVTPVQPTVVTPAQTVIPTDTPIINNTPPETATVTQPAAVTAPTDTAPVPEEKA</sequence>
<dbReference type="Proteomes" id="UP001597480">
    <property type="component" value="Unassembled WGS sequence"/>
</dbReference>
<accession>A0ABW5NT37</accession>
<feature type="transmembrane region" description="Helical" evidence="2">
    <location>
        <begin position="147"/>
        <end position="167"/>
    </location>
</feature>
<feature type="transmembrane region" description="Helical" evidence="2">
    <location>
        <begin position="56"/>
        <end position="72"/>
    </location>
</feature>
<organism evidence="3 4">
    <name type="scientific">Flavobacterium suzhouense</name>
    <dbReference type="NCBI Taxonomy" id="1529638"/>
    <lineage>
        <taxon>Bacteria</taxon>
        <taxon>Pseudomonadati</taxon>
        <taxon>Bacteroidota</taxon>
        <taxon>Flavobacteriia</taxon>
        <taxon>Flavobacteriales</taxon>
        <taxon>Flavobacteriaceae</taxon>
        <taxon>Flavobacterium</taxon>
    </lineage>
</organism>
<evidence type="ECO:0000313" key="4">
    <source>
        <dbReference type="Proteomes" id="UP001597480"/>
    </source>
</evidence>
<gene>
    <name evidence="3" type="ORF">ACFSR3_05715</name>
</gene>
<evidence type="ECO:0000256" key="1">
    <source>
        <dbReference type="SAM" id="MobiDB-lite"/>
    </source>
</evidence>
<feature type="region of interest" description="Disordered" evidence="1">
    <location>
        <begin position="258"/>
        <end position="292"/>
    </location>
</feature>
<evidence type="ECO:0000256" key="2">
    <source>
        <dbReference type="SAM" id="Phobius"/>
    </source>
</evidence>
<feature type="compositionally biased region" description="Low complexity" evidence="1">
    <location>
        <begin position="217"/>
        <end position="237"/>
    </location>
</feature>
<comment type="caution">
    <text evidence="3">The sequence shown here is derived from an EMBL/GenBank/DDBJ whole genome shotgun (WGS) entry which is preliminary data.</text>
</comment>
<keyword evidence="4" id="KW-1185">Reference proteome</keyword>
<keyword evidence="2" id="KW-0472">Membrane</keyword>
<keyword evidence="2" id="KW-0812">Transmembrane</keyword>
<evidence type="ECO:0000313" key="3">
    <source>
        <dbReference type="EMBL" id="MFD2601545.1"/>
    </source>
</evidence>
<dbReference type="EMBL" id="JBHUMD010000007">
    <property type="protein sequence ID" value="MFD2601545.1"/>
    <property type="molecule type" value="Genomic_DNA"/>
</dbReference>
<dbReference type="RefSeq" id="WP_379820114.1">
    <property type="nucleotide sequence ID" value="NZ_JBHUMD010000007.1"/>
</dbReference>
<feature type="region of interest" description="Disordered" evidence="1">
    <location>
        <begin position="210"/>
        <end position="237"/>
    </location>
</feature>
<reference evidence="4" key="1">
    <citation type="journal article" date="2019" name="Int. J. Syst. Evol. Microbiol.">
        <title>The Global Catalogue of Microorganisms (GCM) 10K type strain sequencing project: providing services to taxonomists for standard genome sequencing and annotation.</title>
        <authorList>
            <consortium name="The Broad Institute Genomics Platform"/>
            <consortium name="The Broad Institute Genome Sequencing Center for Infectious Disease"/>
            <person name="Wu L."/>
            <person name="Ma J."/>
        </authorList>
    </citation>
    <scope>NUCLEOTIDE SEQUENCE [LARGE SCALE GENOMIC DNA]</scope>
    <source>
        <strain evidence="4">KCTC 42107</strain>
    </source>
</reference>